<evidence type="ECO:0000313" key="1">
    <source>
        <dbReference type="EMBL" id="MBK0382580.1"/>
    </source>
</evidence>
<dbReference type="EMBL" id="JAEHFY010000007">
    <property type="protein sequence ID" value="MBK0382580.1"/>
    <property type="molecule type" value="Genomic_DNA"/>
</dbReference>
<protein>
    <recommendedName>
        <fullName evidence="3">NlpE N-terminal domain-containing protein</fullName>
    </recommendedName>
</protein>
<evidence type="ECO:0000313" key="2">
    <source>
        <dbReference type="Proteomes" id="UP000660024"/>
    </source>
</evidence>
<comment type="caution">
    <text evidence="1">The sequence shown here is derived from an EMBL/GenBank/DDBJ whole genome shotgun (WGS) entry which is preliminary data.</text>
</comment>
<organism evidence="1 2">
    <name type="scientific">Pedobacter segetis</name>
    <dbReference type="NCBI Taxonomy" id="2793069"/>
    <lineage>
        <taxon>Bacteria</taxon>
        <taxon>Pseudomonadati</taxon>
        <taxon>Bacteroidota</taxon>
        <taxon>Sphingobacteriia</taxon>
        <taxon>Sphingobacteriales</taxon>
        <taxon>Sphingobacteriaceae</taxon>
        <taxon>Pedobacter</taxon>
    </lineage>
</organism>
<evidence type="ECO:0008006" key="3">
    <source>
        <dbReference type="Google" id="ProtNLM"/>
    </source>
</evidence>
<reference evidence="1 2" key="1">
    <citation type="submission" date="2020-12" db="EMBL/GenBank/DDBJ databases">
        <title>Bacterial novel species Pedobacter sp. SD-b isolated from soil.</title>
        <authorList>
            <person name="Jung H.-Y."/>
        </authorList>
    </citation>
    <scope>NUCLEOTIDE SEQUENCE [LARGE SCALE GENOMIC DNA]</scope>
    <source>
        <strain evidence="1 2">SD-b</strain>
    </source>
</reference>
<dbReference type="Proteomes" id="UP000660024">
    <property type="component" value="Unassembled WGS sequence"/>
</dbReference>
<sequence length="129" mass="15064">MGVKLLLFICLNFTLHFQDDDFAETLANTYLVANKSNTGITKIIIDTQHKKIKVWEGCVPKDCDWGIVSYKKTGDILTAWYTMGDIKKHINLNLKRDDLIMEAEIKYYMDEKIIKTVNYQLKSQKNRLK</sequence>
<keyword evidence="2" id="KW-1185">Reference proteome</keyword>
<accession>A0ABS1BI63</accession>
<dbReference type="RefSeq" id="WP_200585357.1">
    <property type="nucleotide sequence ID" value="NZ_JAEHFY010000007.1"/>
</dbReference>
<proteinExistence type="predicted"/>
<name>A0ABS1BI63_9SPHI</name>
<gene>
    <name evidence="1" type="ORF">I5M32_06355</name>
</gene>